<sequence>MAITDILIAFFSAAIESYELNFAFASLIFYEYILCFSEEVEYFWTGSWLPSRFLYLAIRYMSLGYAVFSNIIDYSTIQVSRSLSNLKFDVQHQTPPHQPTSLTHAALLIKLFAFVIPISMLCQSVITLRIWFLFSRQIAIKIFAVALLVATAIANTLLLALQWNSIQYGLSHPQISTSSSFAWVYVPSLLSHTILFALKVYRFLTSPARMQSDSLLWGFVKEGMFMYVFAMASLLFGVVGLAMVEPSQLSVHIPAAISSPIVALVSISVCRVMLSIRSVAATAHVDPEWLLNHAELSRVHWRRGSVDGEIIVEAGQFTTSLDTKHPRGLPWGLDVFLVHKRRKFLFRH</sequence>
<dbReference type="Pfam" id="PF20151">
    <property type="entry name" value="DUF6533"/>
    <property type="match status" value="1"/>
</dbReference>
<accession>A0AAD4C5N8</accession>
<keyword evidence="1" id="KW-1133">Transmembrane helix</keyword>
<dbReference type="EMBL" id="WHUW01000003">
    <property type="protein sequence ID" value="KAF8449005.1"/>
    <property type="molecule type" value="Genomic_DNA"/>
</dbReference>
<gene>
    <name evidence="3" type="ORF">L210DRAFT_2640665</name>
</gene>
<reference evidence="3" key="2">
    <citation type="journal article" date="2020" name="Nat. Commun.">
        <title>Large-scale genome sequencing of mycorrhizal fungi provides insights into the early evolution of symbiotic traits.</title>
        <authorList>
            <person name="Miyauchi S."/>
            <person name="Kiss E."/>
            <person name="Kuo A."/>
            <person name="Drula E."/>
            <person name="Kohler A."/>
            <person name="Sanchez-Garcia M."/>
            <person name="Morin E."/>
            <person name="Andreopoulos B."/>
            <person name="Barry K.W."/>
            <person name="Bonito G."/>
            <person name="Buee M."/>
            <person name="Carver A."/>
            <person name="Chen C."/>
            <person name="Cichocki N."/>
            <person name="Clum A."/>
            <person name="Culley D."/>
            <person name="Crous P.W."/>
            <person name="Fauchery L."/>
            <person name="Girlanda M."/>
            <person name="Hayes R.D."/>
            <person name="Keri Z."/>
            <person name="LaButti K."/>
            <person name="Lipzen A."/>
            <person name="Lombard V."/>
            <person name="Magnuson J."/>
            <person name="Maillard F."/>
            <person name="Murat C."/>
            <person name="Nolan M."/>
            <person name="Ohm R.A."/>
            <person name="Pangilinan J."/>
            <person name="Pereira M.F."/>
            <person name="Perotto S."/>
            <person name="Peter M."/>
            <person name="Pfister S."/>
            <person name="Riley R."/>
            <person name="Sitrit Y."/>
            <person name="Stielow J.B."/>
            <person name="Szollosi G."/>
            <person name="Zifcakova L."/>
            <person name="Stursova M."/>
            <person name="Spatafora J.W."/>
            <person name="Tedersoo L."/>
            <person name="Vaario L.M."/>
            <person name="Yamada A."/>
            <person name="Yan M."/>
            <person name="Wang P."/>
            <person name="Xu J."/>
            <person name="Bruns T."/>
            <person name="Baldrian P."/>
            <person name="Vilgalys R."/>
            <person name="Dunand C."/>
            <person name="Henrissat B."/>
            <person name="Grigoriev I.V."/>
            <person name="Hibbett D."/>
            <person name="Nagy L.G."/>
            <person name="Martin F.M."/>
        </authorList>
    </citation>
    <scope>NUCLEOTIDE SEQUENCE</scope>
    <source>
        <strain evidence="3">BED1</strain>
    </source>
</reference>
<reference evidence="3" key="1">
    <citation type="submission" date="2019-10" db="EMBL/GenBank/DDBJ databases">
        <authorList>
            <consortium name="DOE Joint Genome Institute"/>
            <person name="Kuo A."/>
            <person name="Miyauchi S."/>
            <person name="Kiss E."/>
            <person name="Drula E."/>
            <person name="Kohler A."/>
            <person name="Sanchez-Garcia M."/>
            <person name="Andreopoulos B."/>
            <person name="Barry K.W."/>
            <person name="Bonito G."/>
            <person name="Buee M."/>
            <person name="Carver A."/>
            <person name="Chen C."/>
            <person name="Cichocki N."/>
            <person name="Clum A."/>
            <person name="Culley D."/>
            <person name="Crous P.W."/>
            <person name="Fauchery L."/>
            <person name="Girlanda M."/>
            <person name="Hayes R."/>
            <person name="Keri Z."/>
            <person name="LaButti K."/>
            <person name="Lipzen A."/>
            <person name="Lombard V."/>
            <person name="Magnuson J."/>
            <person name="Maillard F."/>
            <person name="Morin E."/>
            <person name="Murat C."/>
            <person name="Nolan M."/>
            <person name="Ohm R."/>
            <person name="Pangilinan J."/>
            <person name="Pereira M."/>
            <person name="Perotto S."/>
            <person name="Peter M."/>
            <person name="Riley R."/>
            <person name="Sitrit Y."/>
            <person name="Stielow B."/>
            <person name="Szollosi G."/>
            <person name="Zifcakova L."/>
            <person name="Stursova M."/>
            <person name="Spatafora J.W."/>
            <person name="Tedersoo L."/>
            <person name="Vaario L.-M."/>
            <person name="Yamada A."/>
            <person name="Yan M."/>
            <person name="Wang P."/>
            <person name="Xu J."/>
            <person name="Bruns T."/>
            <person name="Baldrian P."/>
            <person name="Vilgalys R."/>
            <person name="Henrissat B."/>
            <person name="Grigoriev I.V."/>
            <person name="Hibbett D."/>
            <person name="Nagy L.G."/>
            <person name="Martin F.M."/>
        </authorList>
    </citation>
    <scope>NUCLEOTIDE SEQUENCE</scope>
    <source>
        <strain evidence="3">BED1</strain>
    </source>
</reference>
<feature type="transmembrane region" description="Helical" evidence="1">
    <location>
        <begin position="138"/>
        <end position="161"/>
    </location>
</feature>
<feature type="transmembrane region" description="Helical" evidence="1">
    <location>
        <begin position="7"/>
        <end position="33"/>
    </location>
</feature>
<keyword evidence="4" id="KW-1185">Reference proteome</keyword>
<feature type="domain" description="DUF6533" evidence="2">
    <location>
        <begin position="21"/>
        <end position="63"/>
    </location>
</feature>
<keyword evidence="1" id="KW-0812">Transmembrane</keyword>
<feature type="transmembrane region" description="Helical" evidence="1">
    <location>
        <begin position="224"/>
        <end position="244"/>
    </location>
</feature>
<proteinExistence type="predicted"/>
<evidence type="ECO:0000313" key="3">
    <source>
        <dbReference type="EMBL" id="KAF8449005.1"/>
    </source>
</evidence>
<dbReference type="AlphaFoldDB" id="A0AAD4C5N8"/>
<dbReference type="Proteomes" id="UP001194468">
    <property type="component" value="Unassembled WGS sequence"/>
</dbReference>
<feature type="transmembrane region" description="Helical" evidence="1">
    <location>
        <begin position="251"/>
        <end position="274"/>
    </location>
</feature>
<organism evidence="3 4">
    <name type="scientific">Boletus edulis BED1</name>
    <dbReference type="NCBI Taxonomy" id="1328754"/>
    <lineage>
        <taxon>Eukaryota</taxon>
        <taxon>Fungi</taxon>
        <taxon>Dikarya</taxon>
        <taxon>Basidiomycota</taxon>
        <taxon>Agaricomycotina</taxon>
        <taxon>Agaricomycetes</taxon>
        <taxon>Agaricomycetidae</taxon>
        <taxon>Boletales</taxon>
        <taxon>Boletineae</taxon>
        <taxon>Boletaceae</taxon>
        <taxon>Boletoideae</taxon>
        <taxon>Boletus</taxon>
    </lineage>
</organism>
<evidence type="ECO:0000313" key="4">
    <source>
        <dbReference type="Proteomes" id="UP001194468"/>
    </source>
</evidence>
<dbReference type="InterPro" id="IPR045340">
    <property type="entry name" value="DUF6533"/>
</dbReference>
<keyword evidence="1" id="KW-0472">Membrane</keyword>
<evidence type="ECO:0000259" key="2">
    <source>
        <dbReference type="Pfam" id="PF20151"/>
    </source>
</evidence>
<name>A0AAD4C5N8_BOLED</name>
<feature type="transmembrane region" description="Helical" evidence="1">
    <location>
        <begin position="182"/>
        <end position="204"/>
    </location>
</feature>
<comment type="caution">
    <text evidence="3">The sequence shown here is derived from an EMBL/GenBank/DDBJ whole genome shotgun (WGS) entry which is preliminary data.</text>
</comment>
<protein>
    <recommendedName>
        <fullName evidence="2">DUF6533 domain-containing protein</fullName>
    </recommendedName>
</protein>
<evidence type="ECO:0000256" key="1">
    <source>
        <dbReference type="SAM" id="Phobius"/>
    </source>
</evidence>
<feature type="transmembrane region" description="Helical" evidence="1">
    <location>
        <begin position="111"/>
        <end position="132"/>
    </location>
</feature>